<name>A0AAJ0EXR3_9PEZI</name>
<sequence length="255" mass="27857">MEKVWFKLRQTFYAPPEIESMGTGKETAPLCLDIEPFPQNMPVYSTNALTFSWEHGRAVEYGGVLGVGAPVLAAAGVQVTAKADVKTIFRASVSNCEKYERLDTYLVQVTKAYIADCLERDTVAKYVEDSSSLGAWSAFVITGLKIAWAGSRSTSSSHGIGYGFGVKAGLPTVASVRAEPSSDFVWSIRLAKVHKGILMKDWSVGPYTKKETFNNREDEIDVERIVSAEGLTPTGILEDEVNDEAFVALPEQNQS</sequence>
<organism evidence="1 2">
    <name type="scientific">Colletotrichum godetiae</name>
    <dbReference type="NCBI Taxonomy" id="1209918"/>
    <lineage>
        <taxon>Eukaryota</taxon>
        <taxon>Fungi</taxon>
        <taxon>Dikarya</taxon>
        <taxon>Ascomycota</taxon>
        <taxon>Pezizomycotina</taxon>
        <taxon>Sordariomycetes</taxon>
        <taxon>Hypocreomycetidae</taxon>
        <taxon>Glomerellales</taxon>
        <taxon>Glomerellaceae</taxon>
        <taxon>Colletotrichum</taxon>
        <taxon>Colletotrichum acutatum species complex</taxon>
    </lineage>
</organism>
<dbReference type="Proteomes" id="UP001224890">
    <property type="component" value="Unassembled WGS sequence"/>
</dbReference>
<proteinExistence type="predicted"/>
<reference evidence="1" key="1">
    <citation type="submission" date="2021-06" db="EMBL/GenBank/DDBJ databases">
        <title>Comparative genomics, transcriptomics and evolutionary studies reveal genomic signatures of adaptation to plant cell wall in hemibiotrophic fungi.</title>
        <authorList>
            <consortium name="DOE Joint Genome Institute"/>
            <person name="Baroncelli R."/>
            <person name="Diaz J.F."/>
            <person name="Benocci T."/>
            <person name="Peng M."/>
            <person name="Battaglia E."/>
            <person name="Haridas S."/>
            <person name="Andreopoulos W."/>
            <person name="Labutti K."/>
            <person name="Pangilinan J."/>
            <person name="Floch G.L."/>
            <person name="Makela M.R."/>
            <person name="Henrissat B."/>
            <person name="Grigoriev I.V."/>
            <person name="Crouch J.A."/>
            <person name="De Vries R.P."/>
            <person name="Sukno S.A."/>
            <person name="Thon M.R."/>
        </authorList>
    </citation>
    <scope>NUCLEOTIDE SEQUENCE</scope>
    <source>
        <strain evidence="1">CBS 193.32</strain>
    </source>
</reference>
<gene>
    <name evidence="1" type="ORF">BDP55DRAFT_690903</name>
</gene>
<dbReference type="AlphaFoldDB" id="A0AAJ0EXR3"/>
<accession>A0AAJ0EXR3</accession>
<keyword evidence="2" id="KW-1185">Reference proteome</keyword>
<dbReference type="GeneID" id="85461441"/>
<dbReference type="EMBL" id="JAHMHR010000006">
    <property type="protein sequence ID" value="KAK1690175.1"/>
    <property type="molecule type" value="Genomic_DNA"/>
</dbReference>
<evidence type="ECO:0000313" key="2">
    <source>
        <dbReference type="Proteomes" id="UP001224890"/>
    </source>
</evidence>
<dbReference type="RefSeq" id="XP_060433870.1">
    <property type="nucleotide sequence ID" value="XM_060576915.1"/>
</dbReference>
<evidence type="ECO:0000313" key="1">
    <source>
        <dbReference type="EMBL" id="KAK1690175.1"/>
    </source>
</evidence>
<comment type="caution">
    <text evidence="1">The sequence shown here is derived from an EMBL/GenBank/DDBJ whole genome shotgun (WGS) entry which is preliminary data.</text>
</comment>
<protein>
    <submittedName>
        <fullName evidence="1">Uncharacterized protein</fullName>
    </submittedName>
</protein>